<dbReference type="SUPFAM" id="SSF50978">
    <property type="entry name" value="WD40 repeat-like"/>
    <property type="match status" value="1"/>
</dbReference>
<reference evidence="9" key="1">
    <citation type="submission" date="2023-04" db="EMBL/GenBank/DDBJ databases">
        <title>Ambrosiozyma monospora NBRC 1965.</title>
        <authorList>
            <person name="Ichikawa N."/>
            <person name="Sato H."/>
            <person name="Tonouchi N."/>
        </authorList>
    </citation>
    <scope>NUCLEOTIDE SEQUENCE</scope>
    <source>
        <strain evidence="9">NBRC 1965</strain>
    </source>
</reference>
<dbReference type="FunFam" id="2.130.10.10:FF:000660">
    <property type="entry name" value="U3 snoRNP protein"/>
    <property type="match status" value="1"/>
</dbReference>
<dbReference type="InterPro" id="IPR015943">
    <property type="entry name" value="WD40/YVTN_repeat-like_dom_sf"/>
</dbReference>
<feature type="repeat" description="WD" evidence="7">
    <location>
        <begin position="560"/>
        <end position="589"/>
    </location>
</feature>
<protein>
    <submittedName>
        <fullName evidence="9">Unnamed protein product</fullName>
    </submittedName>
</protein>
<feature type="compositionally biased region" description="Acidic residues" evidence="8">
    <location>
        <begin position="52"/>
        <end position="74"/>
    </location>
</feature>
<evidence type="ECO:0000256" key="1">
    <source>
        <dbReference type="ARBA" id="ARBA00004604"/>
    </source>
</evidence>
<feature type="region of interest" description="Disordered" evidence="8">
    <location>
        <begin position="52"/>
        <end position="160"/>
    </location>
</feature>
<dbReference type="InterPro" id="IPR045161">
    <property type="entry name" value="Utp18"/>
</dbReference>
<dbReference type="OrthoDB" id="1935146at2759"/>
<dbReference type="AlphaFoldDB" id="A0A9W7DKK0"/>
<dbReference type="InterPro" id="IPR036322">
    <property type="entry name" value="WD40_repeat_dom_sf"/>
</dbReference>
<dbReference type="InterPro" id="IPR001680">
    <property type="entry name" value="WD40_rpt"/>
</dbReference>
<sequence length="589" mass="66361">MTKSKEDQKINAKEDIEIPEPDEEEIRLCKLVFGDSEGFENNLKRVDNLYEFDEDEENDGTNLFDIDDSSDEEHDDKFLNNLKNREDESGNEADDSDSDSDDDNMTHLNDDQLFQVDSSDEDGDDEDMMDIDSDSEEGGEDNGSESDYTSDDSDAWKDSDDEKVSISLLSSDRLKKLRKVEHDDHIKGRSYINRLRTQFERIYPRPEWADAYESEEDKDQDSSDDENTGISRDIVSASTNPLLDFLKQNQTYNLQNKNSKLLPTGKIDIIRLTDANIKKVSKSGIQALSFHKSHPLLLTGGFDKTLRIYHIDGKINNLVTSLHFKNLPIASAGFANGAEQIFAGGRRRFMYKWDLSSGSVDKISRLYGHENTQRSFENFKVSNNGKFIGLTGNSGWINILSTKTGQWIRGFKIEGTLIDFDFSLNTNGHVFLIAVNTAGEVWEFDVDNGKILNRWQDDSGVGITKVRIGGERNNRWLAIGNNLGIVNVYDRLKFVEGKTPKPVGVIENLVTSISAIEFSPDGQIMCIVSRSKRDALRLIHLPSCKVFSNWPTSGTPLGRVTAVAFSPAGEMLATGNDVGKVRLWRLNHY</sequence>
<feature type="region of interest" description="Disordered" evidence="8">
    <location>
        <begin position="1"/>
        <end position="23"/>
    </location>
</feature>
<comment type="similarity">
    <text evidence="6">Belongs to the WD repeat UTP18 family.</text>
</comment>
<keyword evidence="3 7" id="KW-0853">WD repeat</keyword>
<accession>A0A9W7DKK0</accession>
<name>A0A9W7DKK0_AMBMO</name>
<feature type="compositionally biased region" description="Basic and acidic residues" evidence="8">
    <location>
        <begin position="75"/>
        <end position="88"/>
    </location>
</feature>
<dbReference type="PANTHER" id="PTHR18359:SF0">
    <property type="entry name" value="U3 SMALL NUCLEOLAR RNA-ASSOCIATED PROTEIN 18 HOMOLOG"/>
    <property type="match status" value="1"/>
</dbReference>
<evidence type="ECO:0000256" key="6">
    <source>
        <dbReference type="ARBA" id="ARBA00025767"/>
    </source>
</evidence>
<dbReference type="GO" id="GO:0032040">
    <property type="term" value="C:small-subunit processome"/>
    <property type="evidence" value="ECO:0007669"/>
    <property type="project" value="TreeGrafter"/>
</dbReference>
<dbReference type="Pfam" id="PF00400">
    <property type="entry name" value="WD40"/>
    <property type="match status" value="2"/>
</dbReference>
<dbReference type="PROSITE" id="PS50294">
    <property type="entry name" value="WD_REPEATS_REGION"/>
    <property type="match status" value="1"/>
</dbReference>
<comment type="caution">
    <text evidence="9">The sequence shown here is derived from an EMBL/GenBank/DDBJ whole genome shotgun (WGS) entry which is preliminary data.</text>
</comment>
<comment type="subcellular location">
    <subcellularLocation>
        <location evidence="1">Nucleus</location>
        <location evidence="1">Nucleolus</location>
    </subcellularLocation>
</comment>
<evidence type="ECO:0000256" key="8">
    <source>
        <dbReference type="SAM" id="MobiDB-lite"/>
    </source>
</evidence>
<dbReference type="PANTHER" id="PTHR18359">
    <property type="entry name" value="WD-REPEAT PROTEIN-RELATED"/>
    <property type="match status" value="1"/>
</dbReference>
<feature type="region of interest" description="Disordered" evidence="8">
    <location>
        <begin position="208"/>
        <end position="231"/>
    </location>
</feature>
<keyword evidence="4" id="KW-0677">Repeat</keyword>
<dbReference type="GO" id="GO:0034388">
    <property type="term" value="C:Pwp2p-containing subcomplex of 90S preribosome"/>
    <property type="evidence" value="ECO:0007669"/>
    <property type="project" value="TreeGrafter"/>
</dbReference>
<evidence type="ECO:0000256" key="3">
    <source>
        <dbReference type="ARBA" id="ARBA00022574"/>
    </source>
</evidence>
<evidence type="ECO:0000313" key="9">
    <source>
        <dbReference type="EMBL" id="GMG35977.1"/>
    </source>
</evidence>
<evidence type="ECO:0000256" key="7">
    <source>
        <dbReference type="PROSITE-ProRule" id="PRU00221"/>
    </source>
</evidence>
<dbReference type="Proteomes" id="UP001165063">
    <property type="component" value="Unassembled WGS sequence"/>
</dbReference>
<organism evidence="9 10">
    <name type="scientific">Ambrosiozyma monospora</name>
    <name type="common">Yeast</name>
    <name type="synonym">Endomycopsis monosporus</name>
    <dbReference type="NCBI Taxonomy" id="43982"/>
    <lineage>
        <taxon>Eukaryota</taxon>
        <taxon>Fungi</taxon>
        <taxon>Dikarya</taxon>
        <taxon>Ascomycota</taxon>
        <taxon>Saccharomycotina</taxon>
        <taxon>Pichiomycetes</taxon>
        <taxon>Pichiales</taxon>
        <taxon>Pichiaceae</taxon>
        <taxon>Ambrosiozyma</taxon>
    </lineage>
</organism>
<dbReference type="EMBL" id="BSXU01002273">
    <property type="protein sequence ID" value="GMG35977.1"/>
    <property type="molecule type" value="Genomic_DNA"/>
</dbReference>
<keyword evidence="2" id="KW-0698">rRNA processing</keyword>
<keyword evidence="10" id="KW-1185">Reference proteome</keyword>
<feature type="compositionally biased region" description="Basic and acidic residues" evidence="8">
    <location>
        <begin position="1"/>
        <end position="16"/>
    </location>
</feature>
<feature type="compositionally biased region" description="Acidic residues" evidence="8">
    <location>
        <begin position="89"/>
        <end position="103"/>
    </location>
</feature>
<proteinExistence type="inferred from homology"/>
<gene>
    <name evidence="9" type="ORF">Amon01_000460700</name>
</gene>
<dbReference type="PROSITE" id="PS50082">
    <property type="entry name" value="WD_REPEATS_2"/>
    <property type="match status" value="1"/>
</dbReference>
<evidence type="ECO:0000256" key="2">
    <source>
        <dbReference type="ARBA" id="ARBA00022552"/>
    </source>
</evidence>
<feature type="compositionally biased region" description="Acidic residues" evidence="8">
    <location>
        <begin position="210"/>
        <end position="227"/>
    </location>
</feature>
<dbReference type="SMART" id="SM00320">
    <property type="entry name" value="WD40"/>
    <property type="match status" value="4"/>
</dbReference>
<dbReference type="Gene3D" id="2.130.10.10">
    <property type="entry name" value="YVTN repeat-like/Quinoprotein amine dehydrogenase"/>
    <property type="match status" value="1"/>
</dbReference>
<feature type="compositionally biased region" description="Acidic residues" evidence="8">
    <location>
        <begin position="118"/>
        <end position="153"/>
    </location>
</feature>
<evidence type="ECO:0000256" key="4">
    <source>
        <dbReference type="ARBA" id="ARBA00022737"/>
    </source>
</evidence>
<dbReference type="GO" id="GO:0006364">
    <property type="term" value="P:rRNA processing"/>
    <property type="evidence" value="ECO:0007669"/>
    <property type="project" value="UniProtKB-KW"/>
</dbReference>
<evidence type="ECO:0000256" key="5">
    <source>
        <dbReference type="ARBA" id="ARBA00023242"/>
    </source>
</evidence>
<keyword evidence="5" id="KW-0539">Nucleus</keyword>
<evidence type="ECO:0000313" key="10">
    <source>
        <dbReference type="Proteomes" id="UP001165063"/>
    </source>
</evidence>